<sequence>MMAKYKITFKKSVRKDFKHIPKKDVSKILHKIESLAEDPRSEGCTKLSGSENYRARQGLYRIIYEIRDDVLIVNVVKVAHRSTVYKSI</sequence>
<dbReference type="PANTHER" id="PTHR35601">
    <property type="entry name" value="TOXIN RELE"/>
    <property type="match status" value="1"/>
</dbReference>
<evidence type="ECO:0000256" key="2">
    <source>
        <dbReference type="ARBA" id="ARBA00022649"/>
    </source>
</evidence>
<gene>
    <name evidence="3" type="ORF">SAMN05660429_00649</name>
</gene>
<dbReference type="RefSeq" id="WP_322787098.1">
    <property type="nucleotide sequence ID" value="NZ_FOHK01000003.1"/>
</dbReference>
<dbReference type="EMBL" id="FOHK01000003">
    <property type="protein sequence ID" value="SES91616.1"/>
    <property type="molecule type" value="Genomic_DNA"/>
</dbReference>
<name>A0A1I0ABM0_THASX</name>
<reference evidence="3 4" key="1">
    <citation type="submission" date="2016-10" db="EMBL/GenBank/DDBJ databases">
        <authorList>
            <person name="de Groot N.N."/>
        </authorList>
    </citation>
    <scope>NUCLEOTIDE SEQUENCE [LARGE SCALE GENOMIC DNA]</scope>
    <source>
        <strain evidence="3 4">DSM 19706</strain>
    </source>
</reference>
<dbReference type="PANTHER" id="PTHR35601:SF1">
    <property type="entry name" value="TOXIN RELE"/>
    <property type="match status" value="1"/>
</dbReference>
<keyword evidence="4" id="KW-1185">Reference proteome</keyword>
<dbReference type="AlphaFoldDB" id="A0A1I0ABM0"/>
<dbReference type="STRING" id="349064.SAMN05660429_00649"/>
<dbReference type="Pfam" id="PF05016">
    <property type="entry name" value="ParE_toxin"/>
    <property type="match status" value="1"/>
</dbReference>
<organism evidence="3 4">
    <name type="scientific">Thalassotalea agarivorans</name>
    <name type="common">Thalassomonas agarivorans</name>
    <dbReference type="NCBI Taxonomy" id="349064"/>
    <lineage>
        <taxon>Bacteria</taxon>
        <taxon>Pseudomonadati</taxon>
        <taxon>Pseudomonadota</taxon>
        <taxon>Gammaproteobacteria</taxon>
        <taxon>Alteromonadales</taxon>
        <taxon>Colwelliaceae</taxon>
        <taxon>Thalassotalea</taxon>
    </lineage>
</organism>
<protein>
    <submittedName>
        <fullName evidence="3">mRNA interferase RelE/StbE</fullName>
    </submittedName>
</protein>
<dbReference type="Proteomes" id="UP000199308">
    <property type="component" value="Unassembled WGS sequence"/>
</dbReference>
<dbReference type="Gene3D" id="3.30.2310.20">
    <property type="entry name" value="RelE-like"/>
    <property type="match status" value="1"/>
</dbReference>
<keyword evidence="2" id="KW-1277">Toxin-antitoxin system</keyword>
<dbReference type="SUPFAM" id="SSF143011">
    <property type="entry name" value="RelE-like"/>
    <property type="match status" value="1"/>
</dbReference>
<evidence type="ECO:0000313" key="3">
    <source>
        <dbReference type="EMBL" id="SES91616.1"/>
    </source>
</evidence>
<dbReference type="InterPro" id="IPR035093">
    <property type="entry name" value="RelE/ParE_toxin_dom_sf"/>
</dbReference>
<proteinExistence type="inferred from homology"/>
<accession>A0A1I0ABM0</accession>
<evidence type="ECO:0000256" key="1">
    <source>
        <dbReference type="ARBA" id="ARBA00006226"/>
    </source>
</evidence>
<evidence type="ECO:0000313" key="4">
    <source>
        <dbReference type="Proteomes" id="UP000199308"/>
    </source>
</evidence>
<comment type="similarity">
    <text evidence="1">Belongs to the RelE toxin family.</text>
</comment>
<dbReference type="InterPro" id="IPR007712">
    <property type="entry name" value="RelE/ParE_toxin"/>
</dbReference>